<evidence type="ECO:0000313" key="2">
    <source>
        <dbReference type="EMBL" id="GCE08676.1"/>
    </source>
</evidence>
<dbReference type="PANTHER" id="PTHR47691">
    <property type="entry name" value="REGULATOR-RELATED"/>
    <property type="match status" value="1"/>
</dbReference>
<protein>
    <submittedName>
        <fullName evidence="2">LuxR family transcriptional regulator</fullName>
    </submittedName>
</protein>
<dbReference type="CDD" id="cd06170">
    <property type="entry name" value="LuxR_C_like"/>
    <property type="match status" value="1"/>
</dbReference>
<accession>A0A401ZPJ1</accession>
<dbReference type="Gene3D" id="1.25.40.10">
    <property type="entry name" value="Tetratricopeptide repeat domain"/>
    <property type="match status" value="2"/>
</dbReference>
<dbReference type="GO" id="GO:0003677">
    <property type="term" value="F:DNA binding"/>
    <property type="evidence" value="ECO:0007669"/>
    <property type="project" value="InterPro"/>
</dbReference>
<dbReference type="PRINTS" id="PR00364">
    <property type="entry name" value="DISEASERSIST"/>
</dbReference>
<dbReference type="SMART" id="SM00421">
    <property type="entry name" value="HTH_LUXR"/>
    <property type="match status" value="1"/>
</dbReference>
<dbReference type="Gene3D" id="1.10.10.10">
    <property type="entry name" value="Winged helix-like DNA-binding domain superfamily/Winged helix DNA-binding domain"/>
    <property type="match status" value="1"/>
</dbReference>
<keyword evidence="3" id="KW-1185">Reference proteome</keyword>
<dbReference type="GO" id="GO:0043531">
    <property type="term" value="F:ADP binding"/>
    <property type="evidence" value="ECO:0007669"/>
    <property type="project" value="InterPro"/>
</dbReference>
<dbReference type="PANTHER" id="PTHR47691:SF3">
    <property type="entry name" value="HTH-TYPE TRANSCRIPTIONAL REGULATOR RV0890C-RELATED"/>
    <property type="match status" value="1"/>
</dbReference>
<sequence length="942" mass="104994">MSQHNPSQGSQIHRHLPTQMNTTIGRDADMLQASSLLREEHTRLLTLTGPGGVGKTRLALEIAHQMRMFFAGEIFFVQLAPLRDHTFVLPTIARSIGMEETGRYSISDELQAYLHNKHMLLILDNFEHVMAANVAIADLLTAAPRLTILTTSREALHIYGEHEYEVLPLALPPANHQQKIGLDEPSDAMQLFVERAQAIKPGFTLKQDNIQTIAEICIQLDGLPLAIELAAARCKLLNPQELLERLHSRLRTLVGGARNLLPRQQTLRATLDWSYNLLNEEEKYFFRQLGILTGNWTLEAATAIAQPEAVFEEDTLNLLASLVDKSLVRVADDTGSETRFNLLETIREYALDCLKQNQELIKAQRRHALFFTALVERCEPHLYGNEQSLWLARLDLEAANIWLALRRVIDQLEVDIAQRLAGNLGRFLQLRGSLNEGHNWLEEVIAISASAQPNHFLARVYYSAGTMAHLHGNLALARSRLEECNRITTLTDDTRTRALAQGALALLDLHRGHYEQARQLAEDSLETLRDSSDIWCRGMLYSICGNIASQQSDFTAAQVRYAMSLRLLRQVGDIRSQADVLINVGDVMSQRSKLISAVFLYQKGLPLYQQLNDRWGQVVCLSSIGNALRLRGDYEGAQQALDACMELATALGTRRERANVLLGLGKLDISTGSLARASQRLKESLHITREINYPSGVVAVLSSLGDLARMNGRDDDARAYYEESLSMMAGMGNQVSKISIFYGLGCVALAKQDYEQAGIEIRKALHHAFLHGDMLGMAIALEGFAQVCQQVDLPERAVQFLGTASILREGVSAPIEKVHQASYAEQIVSYKKNIGEKAFSENWSVGRNMSLPQTLGMIANIHLHKKREAVAEKSHLDYPAGLTTREVDVLRLLAEGLTDVLIAQKLVLSPRTVNTHLRSIYAKLGVTSRTAASRFAFEHKLV</sequence>
<dbReference type="InterPro" id="IPR036388">
    <property type="entry name" value="WH-like_DNA-bd_sf"/>
</dbReference>
<dbReference type="EMBL" id="BIFQ01000002">
    <property type="protein sequence ID" value="GCE08676.1"/>
    <property type="molecule type" value="Genomic_DNA"/>
</dbReference>
<dbReference type="Pfam" id="PF00196">
    <property type="entry name" value="GerE"/>
    <property type="match status" value="1"/>
</dbReference>
<dbReference type="Pfam" id="PF25872">
    <property type="entry name" value="HTH_77"/>
    <property type="match status" value="1"/>
</dbReference>
<evidence type="ECO:0000313" key="3">
    <source>
        <dbReference type="Proteomes" id="UP000287224"/>
    </source>
</evidence>
<dbReference type="GO" id="GO:0006355">
    <property type="term" value="P:regulation of DNA-templated transcription"/>
    <property type="evidence" value="ECO:0007669"/>
    <property type="project" value="InterPro"/>
</dbReference>
<dbReference type="Proteomes" id="UP000287224">
    <property type="component" value="Unassembled WGS sequence"/>
</dbReference>
<proteinExistence type="predicted"/>
<reference evidence="3" key="1">
    <citation type="submission" date="2018-12" db="EMBL/GenBank/DDBJ databases">
        <title>Tengunoibacter tsumagoiensis gen. nov., sp. nov., Dictyobacter kobayashii sp. nov., D. alpinus sp. nov., and D. joshuensis sp. nov. and description of Dictyobacteraceae fam. nov. within the order Ktedonobacterales isolated from Tengu-no-mugimeshi.</title>
        <authorList>
            <person name="Wang C.M."/>
            <person name="Zheng Y."/>
            <person name="Sakai Y."/>
            <person name="Toyoda A."/>
            <person name="Minakuchi Y."/>
            <person name="Abe K."/>
            <person name="Yokota A."/>
            <person name="Yabe S."/>
        </authorList>
    </citation>
    <scope>NUCLEOTIDE SEQUENCE [LARGE SCALE GENOMIC DNA]</scope>
    <source>
        <strain evidence="3">S-27</strain>
    </source>
</reference>
<dbReference type="PROSITE" id="PS50043">
    <property type="entry name" value="HTH_LUXR_2"/>
    <property type="match status" value="1"/>
</dbReference>
<feature type="domain" description="HTH luxR-type" evidence="1">
    <location>
        <begin position="875"/>
        <end position="940"/>
    </location>
</feature>
<dbReference type="InterPro" id="IPR027417">
    <property type="entry name" value="P-loop_NTPase"/>
</dbReference>
<dbReference type="InterPro" id="IPR058852">
    <property type="entry name" value="HTH_77"/>
</dbReference>
<dbReference type="InterPro" id="IPR049945">
    <property type="entry name" value="AAA_22"/>
</dbReference>
<dbReference type="InterPro" id="IPR011990">
    <property type="entry name" value="TPR-like_helical_dom_sf"/>
</dbReference>
<dbReference type="InterPro" id="IPR000792">
    <property type="entry name" value="Tscrpt_reg_LuxR_C"/>
</dbReference>
<organism evidence="2 3">
    <name type="scientific">Dictyobacter aurantiacus</name>
    <dbReference type="NCBI Taxonomy" id="1936993"/>
    <lineage>
        <taxon>Bacteria</taxon>
        <taxon>Bacillati</taxon>
        <taxon>Chloroflexota</taxon>
        <taxon>Ktedonobacteria</taxon>
        <taxon>Ktedonobacterales</taxon>
        <taxon>Dictyobacteraceae</taxon>
        <taxon>Dictyobacter</taxon>
    </lineage>
</organism>
<dbReference type="SMART" id="SM00028">
    <property type="entry name" value="TPR"/>
    <property type="match status" value="4"/>
</dbReference>
<dbReference type="AlphaFoldDB" id="A0A401ZPJ1"/>
<comment type="caution">
    <text evidence="2">The sequence shown here is derived from an EMBL/GenBank/DDBJ whole genome shotgun (WGS) entry which is preliminary data.</text>
</comment>
<gene>
    <name evidence="2" type="ORF">KDAU_60050</name>
</gene>
<dbReference type="SUPFAM" id="SSF48452">
    <property type="entry name" value="TPR-like"/>
    <property type="match status" value="2"/>
</dbReference>
<evidence type="ECO:0000259" key="1">
    <source>
        <dbReference type="PROSITE" id="PS50043"/>
    </source>
</evidence>
<dbReference type="InterPro" id="IPR016032">
    <property type="entry name" value="Sig_transdc_resp-reg_C-effctor"/>
</dbReference>
<name>A0A401ZPJ1_9CHLR</name>
<dbReference type="SUPFAM" id="SSF52540">
    <property type="entry name" value="P-loop containing nucleoside triphosphate hydrolases"/>
    <property type="match status" value="1"/>
</dbReference>
<dbReference type="Gene3D" id="3.40.50.300">
    <property type="entry name" value="P-loop containing nucleotide triphosphate hydrolases"/>
    <property type="match status" value="1"/>
</dbReference>
<dbReference type="Pfam" id="PF13424">
    <property type="entry name" value="TPR_12"/>
    <property type="match status" value="1"/>
</dbReference>
<dbReference type="Pfam" id="PF13401">
    <property type="entry name" value="AAA_22"/>
    <property type="match status" value="1"/>
</dbReference>
<dbReference type="PRINTS" id="PR00038">
    <property type="entry name" value="HTHLUXR"/>
</dbReference>
<dbReference type="InterPro" id="IPR019734">
    <property type="entry name" value="TPR_rpt"/>
</dbReference>
<dbReference type="SUPFAM" id="SSF46894">
    <property type="entry name" value="C-terminal effector domain of the bipartite response regulators"/>
    <property type="match status" value="1"/>
</dbReference>